<dbReference type="STRING" id="1798667.A3J08_04365"/>
<evidence type="ECO:0000313" key="2">
    <source>
        <dbReference type="Proteomes" id="UP000177573"/>
    </source>
</evidence>
<sequence length="456" mass="51838">MDLFGIRAAREERLRKEAAAATRQELISALAGLPPFITERVTKWYRTLIATVSQAASQWFESRAMEQQQALNNRLQERVTLLLKQMPIAMIQKLAETHRQTLITNVSEQGRALFTAGMQRRSAELLLAVREDVERSRSTVNSGEDSLPNGTRFFFRNANGSRLYVIEQPPAVRTVQFGNREEPRSYQKYRLSFPFSVFIICFNRGGDFSGLYVFFRNERLKNIKDTLYAAALPNTTDGSCVCFPGLLREDSGISLGEKAERVLDSFWGSGFNGDLSDTFRASMQRIDKIRSLDHWQNESARDPRFVLSLKWLPSRFGTLDEYVRRVSDHGQRTESDPLHVVSESLNRVAERVGGDIMEAALQLIPGWKIEEVPSKVLKRDLKKLFSEGAEDIKGMVAEAAKEIFAQVPTLLDYAAAQGEQFRTRLVQEVDDRVKWIGLVQDASPHESTDLRTRRVP</sequence>
<dbReference type="EMBL" id="MHLR01000024">
    <property type="protein sequence ID" value="OGZ14779.1"/>
    <property type="molecule type" value="Genomic_DNA"/>
</dbReference>
<reference evidence="1 2" key="1">
    <citation type="journal article" date="2016" name="Nat. Commun.">
        <title>Thousands of microbial genomes shed light on interconnected biogeochemical processes in an aquifer system.</title>
        <authorList>
            <person name="Anantharaman K."/>
            <person name="Brown C.T."/>
            <person name="Hug L.A."/>
            <person name="Sharon I."/>
            <person name="Castelle C.J."/>
            <person name="Probst A.J."/>
            <person name="Thomas B.C."/>
            <person name="Singh A."/>
            <person name="Wilkins M.J."/>
            <person name="Karaoz U."/>
            <person name="Brodie E.L."/>
            <person name="Williams K.H."/>
            <person name="Hubbard S.S."/>
            <person name="Banfield J.F."/>
        </authorList>
    </citation>
    <scope>NUCLEOTIDE SEQUENCE [LARGE SCALE GENOMIC DNA]</scope>
</reference>
<name>A0A1G2DME6_9BACT</name>
<accession>A0A1G2DME6</accession>
<protein>
    <submittedName>
        <fullName evidence="1">Uncharacterized protein</fullName>
    </submittedName>
</protein>
<comment type="caution">
    <text evidence="1">The sequence shown here is derived from an EMBL/GenBank/DDBJ whole genome shotgun (WGS) entry which is preliminary data.</text>
</comment>
<gene>
    <name evidence="1" type="ORF">A3J08_04365</name>
</gene>
<organism evidence="1 2">
    <name type="scientific">Candidatus Lloydbacteria bacterium RIFCSPLOWO2_02_FULL_51_11</name>
    <dbReference type="NCBI Taxonomy" id="1798667"/>
    <lineage>
        <taxon>Bacteria</taxon>
        <taxon>Candidatus Lloydiibacteriota</taxon>
    </lineage>
</organism>
<dbReference type="Proteomes" id="UP000177573">
    <property type="component" value="Unassembled WGS sequence"/>
</dbReference>
<proteinExistence type="predicted"/>
<dbReference type="AlphaFoldDB" id="A0A1G2DME6"/>
<evidence type="ECO:0000313" key="1">
    <source>
        <dbReference type="EMBL" id="OGZ14779.1"/>
    </source>
</evidence>